<dbReference type="Proteomes" id="UP000308149">
    <property type="component" value="Chromosome"/>
</dbReference>
<reference evidence="1 2" key="1">
    <citation type="submission" date="2019-06" db="EMBL/GenBank/DDBJ databases">
        <title>Thermomonas aquatica sp. nov., isolated from an industrial wastewater treatment plant.</title>
        <authorList>
            <person name="Jeon J.H."/>
            <person name="Park D.-S."/>
        </authorList>
    </citation>
    <scope>NUCLEOTIDE SEQUENCE [LARGE SCALE GENOMIC DNA]</scope>
    <source>
        <strain evidence="1 2">SY21</strain>
    </source>
</reference>
<dbReference type="KEGG" id="thes:FHQ07_12245"/>
<accession>A0A5B7ZS80</accession>
<organism evidence="1 2">
    <name type="scientific">Thermomonas aquatica</name>
    <dbReference type="NCBI Taxonomy" id="2202149"/>
    <lineage>
        <taxon>Bacteria</taxon>
        <taxon>Pseudomonadati</taxon>
        <taxon>Pseudomonadota</taxon>
        <taxon>Gammaproteobacteria</taxon>
        <taxon>Lysobacterales</taxon>
        <taxon>Lysobacteraceae</taxon>
        <taxon>Thermomonas</taxon>
    </lineage>
</organism>
<dbReference type="OrthoDB" id="6058691at2"/>
<protein>
    <submittedName>
        <fullName evidence="1">Uncharacterized protein</fullName>
    </submittedName>
</protein>
<name>A0A5B7ZS80_9GAMM</name>
<evidence type="ECO:0000313" key="2">
    <source>
        <dbReference type="Proteomes" id="UP000308149"/>
    </source>
</evidence>
<keyword evidence="2" id="KW-1185">Reference proteome</keyword>
<gene>
    <name evidence="1" type="ORF">FHQ07_12245</name>
</gene>
<dbReference type="EMBL" id="CP040871">
    <property type="protein sequence ID" value="QDA58024.1"/>
    <property type="molecule type" value="Genomic_DNA"/>
</dbReference>
<evidence type="ECO:0000313" key="1">
    <source>
        <dbReference type="EMBL" id="QDA58024.1"/>
    </source>
</evidence>
<sequence length="62" mass="6779">MDIHDTAFALYVSLAGKQDLSNASDETRAALGREAYRLAEAFVIAKDTYIRELPASQLDAGF</sequence>
<dbReference type="AlphaFoldDB" id="A0A5B7ZS80"/>
<dbReference type="RefSeq" id="WP_139717091.1">
    <property type="nucleotide sequence ID" value="NZ_CP040871.1"/>
</dbReference>
<proteinExistence type="predicted"/>